<gene>
    <name evidence="1" type="ORF">CBB_469</name>
</gene>
<evidence type="ECO:0000313" key="1">
    <source>
        <dbReference type="EMBL" id="AMM44032.1"/>
    </source>
</evidence>
<evidence type="ECO:0000313" key="2">
    <source>
        <dbReference type="Proteomes" id="UP000223891"/>
    </source>
</evidence>
<proteinExistence type="predicted"/>
<organism evidence="1 2">
    <name type="scientific">Pectobacterium phage vB_PcaM_CBB</name>
    <dbReference type="NCBI Taxonomy" id="2772511"/>
    <lineage>
        <taxon>Viruses</taxon>
        <taxon>Duplodnaviria</taxon>
        <taxon>Heunggongvirae</taxon>
        <taxon>Uroviricota</taxon>
        <taxon>Caudoviricetes</taxon>
        <taxon>Mimasvirus</taxon>
        <taxon>Mimasvirus CBB</taxon>
    </lineage>
</organism>
<name>A0A1L2CVH7_9CAUD</name>
<dbReference type="Proteomes" id="UP000223891">
    <property type="component" value="Segment"/>
</dbReference>
<reference evidence="2" key="1">
    <citation type="submission" date="2016-01" db="EMBL/GenBank/DDBJ databases">
        <title>Isolation and Characterization of Enterobacteria phage CBB.</title>
        <authorList>
            <person name="Buttimer C.T.H."/>
            <person name="Hendrix H."/>
            <person name="Alexandre H."/>
            <person name="O'Mahony J."/>
            <person name="Lavigne R."/>
            <person name="Coffey A."/>
        </authorList>
    </citation>
    <scope>NUCLEOTIDE SEQUENCE [LARGE SCALE GENOMIC DNA]</scope>
</reference>
<dbReference type="EMBL" id="KU574722">
    <property type="protein sequence ID" value="AMM44032.1"/>
    <property type="molecule type" value="Genomic_DNA"/>
</dbReference>
<protein>
    <submittedName>
        <fullName evidence="1">Uncharacterized protein</fullName>
    </submittedName>
</protein>
<keyword evidence="2" id="KW-1185">Reference proteome</keyword>
<accession>A0A1L2CVH7</accession>
<sequence length="131" mass="15681">MASLVQKFKAFTDISSNDITRIYDALYIQKILVKFHPNFTLYADREDILILDVQQKEVLTYIEFHENHMLVNVSRDFTDDEVNSAEEFILKYDATSEWLFQLSTIHDLGFIENRYMKYLNKLRDLYSTDYD</sequence>